<proteinExistence type="predicted"/>
<reference evidence="1" key="1">
    <citation type="submission" date="2006-06" db="EMBL/GenBank/DDBJ databases">
        <title>Complete sequence of chromosome of Chelativorans sp. BNC1.</title>
        <authorList>
            <consortium name="US DOE Joint Genome Institute"/>
            <person name="Copeland A."/>
            <person name="Lucas S."/>
            <person name="Lapidus A."/>
            <person name="Barry K."/>
            <person name="Detter J.C."/>
            <person name="Glavina del Rio T."/>
            <person name="Hammon N."/>
            <person name="Israni S."/>
            <person name="Dalin E."/>
            <person name="Tice H."/>
            <person name="Pitluck S."/>
            <person name="Chertkov O."/>
            <person name="Brettin T."/>
            <person name="Bruce D."/>
            <person name="Han C."/>
            <person name="Tapia R."/>
            <person name="Gilna P."/>
            <person name="Schmutz J."/>
            <person name="Larimer F."/>
            <person name="Land M."/>
            <person name="Hauser L."/>
            <person name="Kyrpides N."/>
            <person name="Mikhailova N."/>
            <person name="Richardson P."/>
        </authorList>
    </citation>
    <scope>NUCLEOTIDE SEQUENCE</scope>
    <source>
        <strain evidence="1">BNC1</strain>
    </source>
</reference>
<gene>
    <name evidence="1" type="ordered locus">Meso_0553</name>
</gene>
<dbReference type="KEGG" id="mes:Meso_0553"/>
<organism evidence="1">
    <name type="scientific">Chelativorans sp. (strain BNC1)</name>
    <dbReference type="NCBI Taxonomy" id="266779"/>
    <lineage>
        <taxon>Bacteria</taxon>
        <taxon>Pseudomonadati</taxon>
        <taxon>Pseudomonadota</taxon>
        <taxon>Alphaproteobacteria</taxon>
        <taxon>Hyphomicrobiales</taxon>
        <taxon>Phyllobacteriaceae</taxon>
        <taxon>Chelativorans</taxon>
    </lineage>
</organism>
<dbReference type="STRING" id="266779.Meso_0553"/>
<protein>
    <submittedName>
        <fullName evidence="1">Uncharacterized protein</fullName>
    </submittedName>
</protein>
<dbReference type="AlphaFoldDB" id="Q11KW9"/>
<name>Q11KW9_CHESB</name>
<sequence length="97" mass="11261">MSKRTRLGQRQFQPGQCSISARSMQQAEMFLVGAETKMLGSRWRLRSDTRCEVTVLFERCLNARRDALKCNLTANDADRYRNYKNIFLGDFSMKSKA</sequence>
<accession>Q11KW9</accession>
<evidence type="ECO:0000313" key="1">
    <source>
        <dbReference type="EMBL" id="ABG61956.1"/>
    </source>
</evidence>
<dbReference type="HOGENOM" id="CLU_2341653_0_0_5"/>
<dbReference type="EMBL" id="CP000390">
    <property type="protein sequence ID" value="ABG61956.1"/>
    <property type="molecule type" value="Genomic_DNA"/>
</dbReference>